<keyword evidence="4" id="KW-1185">Reference proteome</keyword>
<feature type="domain" description="ParB-like N-terminal" evidence="2">
    <location>
        <begin position="41"/>
        <end position="125"/>
    </location>
</feature>
<dbReference type="RefSeq" id="WP_345143645.1">
    <property type="nucleotide sequence ID" value="NZ_BAABAT010000078.1"/>
</dbReference>
<evidence type="ECO:0000313" key="3">
    <source>
        <dbReference type="EMBL" id="GAA4263732.1"/>
    </source>
</evidence>
<dbReference type="SMART" id="SM00470">
    <property type="entry name" value="ParB"/>
    <property type="match status" value="1"/>
</dbReference>
<gene>
    <name evidence="3" type="ORF">GCM10022255_110940</name>
</gene>
<organism evidence="3 4">
    <name type="scientific">Dactylosporangium darangshiense</name>
    <dbReference type="NCBI Taxonomy" id="579108"/>
    <lineage>
        <taxon>Bacteria</taxon>
        <taxon>Bacillati</taxon>
        <taxon>Actinomycetota</taxon>
        <taxon>Actinomycetes</taxon>
        <taxon>Micromonosporales</taxon>
        <taxon>Micromonosporaceae</taxon>
        <taxon>Dactylosporangium</taxon>
    </lineage>
</organism>
<protein>
    <submittedName>
        <fullName evidence="3">ParB N-terminal domain-containing protein</fullName>
    </submittedName>
</protein>
<evidence type="ECO:0000259" key="2">
    <source>
        <dbReference type="SMART" id="SM00470"/>
    </source>
</evidence>
<sequence length="344" mass="38522">MQEPRWTRILPDRPVEVTADGDAGPGQELVQQFLGRLSEPQWVPVRFLLPADSPRQSGEDVEHAQMLARVDARLPPIVVHRQLMRVIDGMHRLTAATLRGDEFIEVRFFDGTEHEAFVLAVQTNIAHGLPLPQADRSRAAERIIASHPGWSDRAIAAAVGLSAQTVANIRRRMWIQSDSEVRVRTGRDGRVRPLDGAEGRLRASRILRLRPDASLREVAREAAVSPSTVRDVRRRVLRGEDPVPRPRQRRRLEAPAPAAPPPGGPDLAAVLEGLQNDPELRQTESGRQLLRWIFSRAIRSDERLDVIDKVPPHCTYIIANVARSCAEEWSRLAEHLQRRPGASA</sequence>
<comment type="caution">
    <text evidence="3">The sequence shown here is derived from an EMBL/GenBank/DDBJ whole genome shotgun (WGS) entry which is preliminary data.</text>
</comment>
<evidence type="ECO:0000313" key="4">
    <source>
        <dbReference type="Proteomes" id="UP001500620"/>
    </source>
</evidence>
<dbReference type="InterPro" id="IPR003115">
    <property type="entry name" value="ParB_N"/>
</dbReference>
<feature type="region of interest" description="Disordered" evidence="1">
    <location>
        <begin position="233"/>
        <end position="267"/>
    </location>
</feature>
<name>A0ABP8DUT1_9ACTN</name>
<proteinExistence type="predicted"/>
<accession>A0ABP8DUT1</accession>
<evidence type="ECO:0000256" key="1">
    <source>
        <dbReference type="SAM" id="MobiDB-lite"/>
    </source>
</evidence>
<reference evidence="4" key="1">
    <citation type="journal article" date="2019" name="Int. J. Syst. Evol. Microbiol.">
        <title>The Global Catalogue of Microorganisms (GCM) 10K type strain sequencing project: providing services to taxonomists for standard genome sequencing and annotation.</title>
        <authorList>
            <consortium name="The Broad Institute Genomics Platform"/>
            <consortium name="The Broad Institute Genome Sequencing Center for Infectious Disease"/>
            <person name="Wu L."/>
            <person name="Ma J."/>
        </authorList>
    </citation>
    <scope>NUCLEOTIDE SEQUENCE [LARGE SCALE GENOMIC DNA]</scope>
    <source>
        <strain evidence="4">JCM 17441</strain>
    </source>
</reference>
<dbReference type="SUPFAM" id="SSF110849">
    <property type="entry name" value="ParB/Sulfiredoxin"/>
    <property type="match status" value="1"/>
</dbReference>
<dbReference type="Proteomes" id="UP001500620">
    <property type="component" value="Unassembled WGS sequence"/>
</dbReference>
<dbReference type="InterPro" id="IPR036086">
    <property type="entry name" value="ParB/Sulfiredoxin_sf"/>
</dbReference>
<dbReference type="EMBL" id="BAABAT010000078">
    <property type="protein sequence ID" value="GAA4263732.1"/>
    <property type="molecule type" value="Genomic_DNA"/>
</dbReference>